<dbReference type="KEGG" id="gso:PH603_08635"/>
<keyword evidence="8" id="KW-1185">Reference proteome</keyword>
<dbReference type="InterPro" id="IPR003439">
    <property type="entry name" value="ABC_transporter-like_ATP-bd"/>
</dbReference>
<keyword evidence="3" id="KW-0547">Nucleotide-binding</keyword>
<evidence type="ECO:0000259" key="6">
    <source>
        <dbReference type="PROSITE" id="PS50893"/>
    </source>
</evidence>
<dbReference type="PANTHER" id="PTHR24220:SF689">
    <property type="entry name" value="LIPOPROTEIN-RELEASING SYSTEM ATP-BINDING PROTEIN LOLD"/>
    <property type="match status" value="1"/>
</dbReference>
<dbReference type="PROSITE" id="PS00211">
    <property type="entry name" value="ABC_TRANSPORTER_1"/>
    <property type="match status" value="1"/>
</dbReference>
<accession>A0AAF0BJ29</accession>
<keyword evidence="4 7" id="KW-0067">ATP-binding</keyword>
<keyword evidence="2" id="KW-1003">Cell membrane</keyword>
<dbReference type="EMBL" id="CP116805">
    <property type="protein sequence ID" value="WCL52604.1"/>
    <property type="molecule type" value="Genomic_DNA"/>
</dbReference>
<sequence length="226" mass="24267">MSDAVLQISGLKRRFTQGEKTIEILHGVDLAVKAGEIVALVGASGAGKSTFLQIAGLLDHPTEGSVAVGGRVVSSLDDDARTRVRRHELGFVYQFHHLLPDFTALENVAMALRIGGTSNRTANVKAAAILTRMGLGERLDHTPSRLSGGEQQRVAVARALVHDPKLLLADEPTGNLDEATAARVFDMMIELVRERNLAAVIATHDPSLAARMDRVIQLKEGRLIAS</sequence>
<dbReference type="FunFam" id="3.40.50.300:FF:000032">
    <property type="entry name" value="Export ABC transporter ATP-binding protein"/>
    <property type="match status" value="1"/>
</dbReference>
<evidence type="ECO:0000313" key="8">
    <source>
        <dbReference type="Proteomes" id="UP001217500"/>
    </source>
</evidence>
<dbReference type="RefSeq" id="WP_289501881.1">
    <property type="nucleotide sequence ID" value="NZ_CP116805.1"/>
</dbReference>
<dbReference type="GO" id="GO:0089705">
    <property type="term" value="P:protein localization to outer membrane"/>
    <property type="evidence" value="ECO:0007669"/>
    <property type="project" value="TreeGrafter"/>
</dbReference>
<dbReference type="GO" id="GO:0044874">
    <property type="term" value="P:lipoprotein localization to outer membrane"/>
    <property type="evidence" value="ECO:0007669"/>
    <property type="project" value="TreeGrafter"/>
</dbReference>
<proteinExistence type="inferred from homology"/>
<dbReference type="Gene3D" id="3.40.50.300">
    <property type="entry name" value="P-loop containing nucleotide triphosphate hydrolases"/>
    <property type="match status" value="1"/>
</dbReference>
<dbReference type="PANTHER" id="PTHR24220">
    <property type="entry name" value="IMPORT ATP-BINDING PROTEIN"/>
    <property type="match status" value="1"/>
</dbReference>
<dbReference type="GO" id="GO:0016887">
    <property type="term" value="F:ATP hydrolysis activity"/>
    <property type="evidence" value="ECO:0007669"/>
    <property type="project" value="InterPro"/>
</dbReference>
<dbReference type="AlphaFoldDB" id="A0AAF0BJ29"/>
<keyword evidence="2" id="KW-0472">Membrane</keyword>
<dbReference type="Pfam" id="PF00005">
    <property type="entry name" value="ABC_tran"/>
    <property type="match status" value="1"/>
</dbReference>
<keyword evidence="2" id="KW-0997">Cell inner membrane</keyword>
<dbReference type="InterPro" id="IPR017911">
    <property type="entry name" value="MacB-like_ATP-bd"/>
</dbReference>
<reference evidence="7" key="1">
    <citation type="submission" date="2023-01" db="EMBL/GenBank/DDBJ databases">
        <title>The genome sequence of Kordiimonadaceae bacterium 6D33.</title>
        <authorList>
            <person name="Liu Y."/>
        </authorList>
    </citation>
    <scope>NUCLEOTIDE SEQUENCE</scope>
    <source>
        <strain evidence="7">6D33</strain>
    </source>
</reference>
<dbReference type="SMART" id="SM00382">
    <property type="entry name" value="AAA"/>
    <property type="match status" value="1"/>
</dbReference>
<dbReference type="InterPro" id="IPR017871">
    <property type="entry name" value="ABC_transporter-like_CS"/>
</dbReference>
<dbReference type="SUPFAM" id="SSF52540">
    <property type="entry name" value="P-loop containing nucleoside triphosphate hydrolases"/>
    <property type="match status" value="1"/>
</dbReference>
<dbReference type="InterPro" id="IPR015854">
    <property type="entry name" value="ABC_transpr_LolD-like"/>
</dbReference>
<evidence type="ECO:0000256" key="3">
    <source>
        <dbReference type="ARBA" id="ARBA00022741"/>
    </source>
</evidence>
<feature type="domain" description="ABC transporter" evidence="6">
    <location>
        <begin position="6"/>
        <end position="226"/>
    </location>
</feature>
<organism evidence="7 8">
    <name type="scientific">Gimibacter soli</name>
    <dbReference type="NCBI Taxonomy" id="3024400"/>
    <lineage>
        <taxon>Bacteria</taxon>
        <taxon>Pseudomonadati</taxon>
        <taxon>Pseudomonadota</taxon>
        <taxon>Alphaproteobacteria</taxon>
        <taxon>Kordiimonadales</taxon>
        <taxon>Temperatibacteraceae</taxon>
        <taxon>Gimibacter</taxon>
    </lineage>
</organism>
<dbReference type="GO" id="GO:0005886">
    <property type="term" value="C:plasma membrane"/>
    <property type="evidence" value="ECO:0007669"/>
    <property type="project" value="TreeGrafter"/>
</dbReference>
<name>A0AAF0BJ29_9PROT</name>
<dbReference type="PROSITE" id="PS50893">
    <property type="entry name" value="ABC_TRANSPORTER_2"/>
    <property type="match status" value="1"/>
</dbReference>
<gene>
    <name evidence="7" type="ORF">PH603_08635</name>
</gene>
<dbReference type="GO" id="GO:0022857">
    <property type="term" value="F:transmembrane transporter activity"/>
    <property type="evidence" value="ECO:0007669"/>
    <property type="project" value="TreeGrafter"/>
</dbReference>
<dbReference type="GO" id="GO:0005524">
    <property type="term" value="F:ATP binding"/>
    <property type="evidence" value="ECO:0007669"/>
    <property type="project" value="UniProtKB-KW"/>
</dbReference>
<protein>
    <submittedName>
        <fullName evidence="7">ABC transporter ATP-binding protein</fullName>
    </submittedName>
</protein>
<dbReference type="InterPro" id="IPR027417">
    <property type="entry name" value="P-loop_NTPase"/>
</dbReference>
<evidence type="ECO:0000256" key="2">
    <source>
        <dbReference type="ARBA" id="ARBA00022519"/>
    </source>
</evidence>
<keyword evidence="1" id="KW-0813">Transport</keyword>
<dbReference type="GO" id="GO:0098796">
    <property type="term" value="C:membrane protein complex"/>
    <property type="evidence" value="ECO:0007669"/>
    <property type="project" value="UniProtKB-ARBA"/>
</dbReference>
<dbReference type="CDD" id="cd03255">
    <property type="entry name" value="ABC_MJ0796_LolCDE_FtsE"/>
    <property type="match status" value="1"/>
</dbReference>
<evidence type="ECO:0000256" key="5">
    <source>
        <dbReference type="ARBA" id="ARBA00038388"/>
    </source>
</evidence>
<dbReference type="InterPro" id="IPR003593">
    <property type="entry name" value="AAA+_ATPase"/>
</dbReference>
<comment type="similarity">
    <text evidence="5">Belongs to the ABC transporter superfamily. Macrolide exporter (TC 3.A.1.122) family.</text>
</comment>
<evidence type="ECO:0000256" key="4">
    <source>
        <dbReference type="ARBA" id="ARBA00022840"/>
    </source>
</evidence>
<dbReference type="Proteomes" id="UP001217500">
    <property type="component" value="Chromosome"/>
</dbReference>
<evidence type="ECO:0000256" key="1">
    <source>
        <dbReference type="ARBA" id="ARBA00022448"/>
    </source>
</evidence>
<evidence type="ECO:0000313" key="7">
    <source>
        <dbReference type="EMBL" id="WCL52604.1"/>
    </source>
</evidence>